<evidence type="ECO:0000313" key="4">
    <source>
        <dbReference type="Proteomes" id="UP001596484"/>
    </source>
</evidence>
<organism evidence="3 4">
    <name type="scientific">Rhodococcus daqingensis</name>
    <dbReference type="NCBI Taxonomy" id="2479363"/>
    <lineage>
        <taxon>Bacteria</taxon>
        <taxon>Bacillati</taxon>
        <taxon>Actinomycetota</taxon>
        <taxon>Actinomycetes</taxon>
        <taxon>Mycobacteriales</taxon>
        <taxon>Nocardiaceae</taxon>
        <taxon>Rhodococcus</taxon>
    </lineage>
</organism>
<evidence type="ECO:0000256" key="2">
    <source>
        <dbReference type="SAM" id="Phobius"/>
    </source>
</evidence>
<keyword evidence="2" id="KW-1133">Transmembrane helix</keyword>
<feature type="transmembrane region" description="Helical" evidence="2">
    <location>
        <begin position="300"/>
        <end position="317"/>
    </location>
</feature>
<evidence type="ECO:0008006" key="5">
    <source>
        <dbReference type="Google" id="ProtNLM"/>
    </source>
</evidence>
<reference evidence="4" key="1">
    <citation type="journal article" date="2019" name="Int. J. Syst. Evol. Microbiol.">
        <title>The Global Catalogue of Microorganisms (GCM) 10K type strain sequencing project: providing services to taxonomists for standard genome sequencing and annotation.</title>
        <authorList>
            <consortium name="The Broad Institute Genomics Platform"/>
            <consortium name="The Broad Institute Genome Sequencing Center for Infectious Disease"/>
            <person name="Wu L."/>
            <person name="Ma J."/>
        </authorList>
    </citation>
    <scope>NUCLEOTIDE SEQUENCE [LARGE SCALE GENOMIC DNA]</scope>
    <source>
        <strain evidence="4">ICMP 19430</strain>
    </source>
</reference>
<keyword evidence="2" id="KW-0812">Transmembrane</keyword>
<protein>
    <recommendedName>
        <fullName evidence="5">Membrane protein YfhO</fullName>
    </recommendedName>
</protein>
<feature type="transmembrane region" description="Helical" evidence="2">
    <location>
        <begin position="14"/>
        <end position="34"/>
    </location>
</feature>
<feature type="transmembrane region" description="Helical" evidence="2">
    <location>
        <begin position="104"/>
        <end position="123"/>
    </location>
</feature>
<dbReference type="RefSeq" id="WP_378409139.1">
    <property type="nucleotide sequence ID" value="NZ_JBHTCS010000030.1"/>
</dbReference>
<feature type="transmembrane region" description="Helical" evidence="2">
    <location>
        <begin position="435"/>
        <end position="452"/>
    </location>
</feature>
<evidence type="ECO:0000256" key="1">
    <source>
        <dbReference type="SAM" id="MobiDB-lite"/>
    </source>
</evidence>
<gene>
    <name evidence="3" type="ORF">ACFQS9_24390</name>
</gene>
<feature type="transmembrane region" description="Helical" evidence="2">
    <location>
        <begin position="385"/>
        <end position="401"/>
    </location>
</feature>
<feature type="transmembrane region" description="Helical" evidence="2">
    <location>
        <begin position="191"/>
        <end position="217"/>
    </location>
</feature>
<feature type="transmembrane region" description="Helical" evidence="2">
    <location>
        <begin position="135"/>
        <end position="153"/>
    </location>
</feature>
<accession>A0ABW2S5P5</accession>
<name>A0ABW2S5P5_9NOCA</name>
<dbReference type="Proteomes" id="UP001596484">
    <property type="component" value="Unassembled WGS sequence"/>
</dbReference>
<dbReference type="EMBL" id="JBHTCS010000030">
    <property type="protein sequence ID" value="MFC7451041.1"/>
    <property type="molecule type" value="Genomic_DNA"/>
</dbReference>
<sequence>MTLEPPVSTRSTRWAWGAVVAGVICLGFALVLSVDPRYFYVDDTESGAVGNWIQLGHLMREGQWFPTLVLDQWMAGNYPVEGQGGLWNPVQMAINYAAPSVDDLALLATAVKLGFSIVLGWGVYRVAMEYGARPAWAAVAGAAVPFGGFTLYFEDPSWVTSLIGMAWVVQAWASGVRYARGRSGPLPVFAFLYLAISVGYAHTALMAGVLIGCLMIGEYLYQRRWRPSLLLGGVGIAAAACGAVTFLPGMLSSSVTWRTGEEGALNDNFLTAPWSETFTASIPSSVSSIESWTGETTTAPITYIAWFAIPALAFIAWRKAQPALREFSAPLLLLGFILLFTSGPSDIGQIRWPARLLPFVAVIVLVLLAALLSRFGTTRPLRPRLVAAGLLVLVLVLRASSSGPQYFGRHVMWGALILVFGALALYLARRFGDRAVAALLIITVLPILAYQVSTYAPVLSKWYLPTSQSEAKAEFPRWEGPTLQLGTRSLTDDSPDSPGLPWNSQVYGNYAKVLDLDYVNAYTPIGHQGFGDWLCIKYEGSTCEDAFRNVFRVDEYTGKTTADLMLLDRVVVQKKQYPGADRRPAPEGWQWVTPPETAAPRPASDQIYVLERVGGPISDRTGRVSATVGADAVPESASVNSERVRVSSPDGGSVIFARLAWPGYTATLDGEPLPTKGLGDTFLYVDLPPGTDDAELVITFRPPGQRLGFAAAGFGLVLIVALTGLYYRDRRVARRGVDGPGAGGAVTASGDGDPAQGV</sequence>
<evidence type="ECO:0000313" key="3">
    <source>
        <dbReference type="EMBL" id="MFC7451041.1"/>
    </source>
</evidence>
<feature type="transmembrane region" description="Helical" evidence="2">
    <location>
        <begin position="356"/>
        <end position="373"/>
    </location>
</feature>
<feature type="region of interest" description="Disordered" evidence="1">
    <location>
        <begin position="738"/>
        <end position="758"/>
    </location>
</feature>
<feature type="transmembrane region" description="Helical" evidence="2">
    <location>
        <begin position="707"/>
        <end position="727"/>
    </location>
</feature>
<keyword evidence="4" id="KW-1185">Reference proteome</keyword>
<feature type="transmembrane region" description="Helical" evidence="2">
    <location>
        <begin position="407"/>
        <end position="428"/>
    </location>
</feature>
<proteinExistence type="predicted"/>
<feature type="transmembrane region" description="Helical" evidence="2">
    <location>
        <begin position="229"/>
        <end position="251"/>
    </location>
</feature>
<keyword evidence="2" id="KW-0472">Membrane</keyword>
<feature type="transmembrane region" description="Helical" evidence="2">
    <location>
        <begin position="329"/>
        <end position="350"/>
    </location>
</feature>
<comment type="caution">
    <text evidence="3">The sequence shown here is derived from an EMBL/GenBank/DDBJ whole genome shotgun (WGS) entry which is preliminary data.</text>
</comment>